<evidence type="ECO:0000256" key="2">
    <source>
        <dbReference type="SAM" id="Coils"/>
    </source>
</evidence>
<feature type="compositionally biased region" description="Low complexity" evidence="3">
    <location>
        <begin position="692"/>
        <end position="704"/>
    </location>
</feature>
<gene>
    <name evidence="4" type="ORF">G6F51_010969</name>
</gene>
<dbReference type="PANTHER" id="PTHR31841:SF1">
    <property type="entry name" value="PROTEIN FAM72A-RELATED"/>
    <property type="match status" value="1"/>
</dbReference>
<feature type="region of interest" description="Disordered" evidence="3">
    <location>
        <begin position="692"/>
        <end position="713"/>
    </location>
</feature>
<comment type="similarity">
    <text evidence="1">Belongs to the FAM72 family.</text>
</comment>
<name>A0A9P6Y0E4_RHIOR</name>
<reference evidence="4" key="1">
    <citation type="journal article" date="2020" name="Microb. Genom.">
        <title>Genetic diversity of clinical and environmental Mucorales isolates obtained from an investigation of mucormycosis cases among solid organ transplant recipients.</title>
        <authorList>
            <person name="Nguyen M.H."/>
            <person name="Kaul D."/>
            <person name="Muto C."/>
            <person name="Cheng S.J."/>
            <person name="Richter R.A."/>
            <person name="Bruno V.M."/>
            <person name="Liu G."/>
            <person name="Beyhan S."/>
            <person name="Sundermann A.J."/>
            <person name="Mounaud S."/>
            <person name="Pasculle A.W."/>
            <person name="Nierman W.C."/>
            <person name="Driscoll E."/>
            <person name="Cumbie R."/>
            <person name="Clancy C.J."/>
            <person name="Dupont C.L."/>
        </authorList>
    </citation>
    <scope>NUCLEOTIDE SEQUENCE</scope>
    <source>
        <strain evidence="4">GL16</strain>
    </source>
</reference>
<accession>A0A9P6Y0E4</accession>
<dbReference type="PANTHER" id="PTHR31841">
    <property type="entry name" value="PROTEIN FAM72A-RELATED"/>
    <property type="match status" value="1"/>
</dbReference>
<dbReference type="Proteomes" id="UP000717996">
    <property type="component" value="Unassembled WGS sequence"/>
</dbReference>
<feature type="coiled-coil region" evidence="2">
    <location>
        <begin position="571"/>
        <end position="620"/>
    </location>
</feature>
<dbReference type="AlphaFoldDB" id="A0A9P6Y0E4"/>
<keyword evidence="2" id="KW-0175">Coiled coil</keyword>
<comment type="caution">
    <text evidence="4">The sequence shown here is derived from an EMBL/GenBank/DDBJ whole genome shotgun (WGS) entry which is preliminary data.</text>
</comment>
<dbReference type="InterPro" id="IPR026768">
    <property type="entry name" value="YPEH2ZP"/>
</dbReference>
<sequence length="731" mass="83878">MEYPALRIPRSRTTVMTPPSAIHAQRRTRYDPSGYAAPIKPVYKLACKHCHTVVCARSMKAILLADTRIELYSTDTPSQSMYVLEKDYLTRSCHCRIRDVACLKCRQRVRQRMNSRITAPSSSEQFMPSIEESLQNWLTRDSSSLTPLLDSCRCCNKINCENLQALVYAIKKLEEDARLAAEIGQSLLHKHEKYVTESTEIKSRLENQLFQAQERVLELEQLLIQSDTVKHDLEQEKNKLTWEWQKTQKILDETQLEAEACNQRSNQLINELNTKTKEVEKLRACKLMARQADIREDNLMSALEDVKQELAASRKSELLLESKYKKLKLKYESICSEQDKQQLINIELKESNKKNEIRKDVNKSTSSLSLCDSKALQHVPQTPTVDNTNNNSHLFDLIKELVSANNKLKTDLLESRDMLLESRSEVTNLLAKLEQQEQEVDDDDNTTMTEQHPQDIWPKESKSNTTCNSTEQVVHHHYHYHLRNKTKSLPPKEPEVSPCRQLHHQICLLLERLQQTDTRALNRKLRRVFDIFDLSSMSNSIIENILMTEVSGLSKNITLVDEEFSSLIGVIQDMLKEMGQLRININDLQVEYVKKIEENDARLELEIKKKQQEKQKINALSWLSSVFQKSASSQKTCSPPPAIYVHPLCSATILIPSTEEYSSKVIRCTGPSSSYPTRSSCHKRRLPLTLHASQSASTAAQRSTQIKKKRSSFGINSTETASWLGNNAINH</sequence>
<feature type="coiled-coil region" evidence="2">
    <location>
        <begin position="202"/>
        <end position="309"/>
    </location>
</feature>
<protein>
    <submittedName>
        <fullName evidence="4">Uncharacterized protein</fullName>
    </submittedName>
</protein>
<dbReference type="GO" id="GO:0005829">
    <property type="term" value="C:cytosol"/>
    <property type="evidence" value="ECO:0007669"/>
    <property type="project" value="TreeGrafter"/>
</dbReference>
<proteinExistence type="inferred from homology"/>
<dbReference type="Pfam" id="PF14976">
    <property type="entry name" value="YPEH2ZP"/>
    <property type="match status" value="1"/>
</dbReference>
<evidence type="ECO:0000256" key="1">
    <source>
        <dbReference type="ARBA" id="ARBA00006888"/>
    </source>
</evidence>
<evidence type="ECO:0000256" key="3">
    <source>
        <dbReference type="SAM" id="MobiDB-lite"/>
    </source>
</evidence>
<evidence type="ECO:0000313" key="5">
    <source>
        <dbReference type="Proteomes" id="UP000717996"/>
    </source>
</evidence>
<dbReference type="EMBL" id="JAANIT010002437">
    <property type="protein sequence ID" value="KAG1536441.1"/>
    <property type="molecule type" value="Genomic_DNA"/>
</dbReference>
<organism evidence="4 5">
    <name type="scientific">Rhizopus oryzae</name>
    <name type="common">Mucormycosis agent</name>
    <name type="synonym">Rhizopus arrhizus var. delemar</name>
    <dbReference type="NCBI Taxonomy" id="64495"/>
    <lineage>
        <taxon>Eukaryota</taxon>
        <taxon>Fungi</taxon>
        <taxon>Fungi incertae sedis</taxon>
        <taxon>Mucoromycota</taxon>
        <taxon>Mucoromycotina</taxon>
        <taxon>Mucoromycetes</taxon>
        <taxon>Mucorales</taxon>
        <taxon>Mucorineae</taxon>
        <taxon>Rhizopodaceae</taxon>
        <taxon>Rhizopus</taxon>
    </lineage>
</organism>
<feature type="region of interest" description="Disordered" evidence="3">
    <location>
        <begin position="437"/>
        <end position="465"/>
    </location>
</feature>
<evidence type="ECO:0000313" key="4">
    <source>
        <dbReference type="EMBL" id="KAG1536441.1"/>
    </source>
</evidence>